<organism evidence="1 2">
    <name type="scientific">Plasmopara halstedii</name>
    <name type="common">Downy mildew of sunflower</name>
    <dbReference type="NCBI Taxonomy" id="4781"/>
    <lineage>
        <taxon>Eukaryota</taxon>
        <taxon>Sar</taxon>
        <taxon>Stramenopiles</taxon>
        <taxon>Oomycota</taxon>
        <taxon>Peronosporomycetes</taxon>
        <taxon>Peronosporales</taxon>
        <taxon>Peronosporaceae</taxon>
        <taxon>Plasmopara</taxon>
    </lineage>
</organism>
<dbReference type="GeneID" id="59053133"/>
<proteinExistence type="predicted"/>
<name>A0A0N7L5B3_PLAHL</name>
<evidence type="ECO:0000313" key="1">
    <source>
        <dbReference type="EMBL" id="CEG40995.1"/>
    </source>
</evidence>
<reference evidence="2" key="1">
    <citation type="submission" date="2014-09" db="EMBL/GenBank/DDBJ databases">
        <authorList>
            <person name="Sharma Rahul"/>
            <person name="Thines Marco"/>
        </authorList>
    </citation>
    <scope>NUCLEOTIDE SEQUENCE [LARGE SCALE GENOMIC DNA]</scope>
</reference>
<dbReference type="RefSeq" id="XP_036263160.1">
    <property type="nucleotide sequence ID" value="XM_036407462.1"/>
</dbReference>
<dbReference type="Proteomes" id="UP000054928">
    <property type="component" value="Unassembled WGS sequence"/>
</dbReference>
<sequence>MQQHASYYLLIAQGVAPEDIQKRWIFCKKWPKAWWSYLNVPSCENCSRDKNLLLCVGVLQKLLRLIQSIEQEIDPDDSVTTAPVVPTALGCYHY</sequence>
<evidence type="ECO:0000313" key="2">
    <source>
        <dbReference type="Proteomes" id="UP000054928"/>
    </source>
</evidence>
<protein>
    <submittedName>
        <fullName evidence="1">Uncharacterized protein</fullName>
    </submittedName>
</protein>
<accession>A0A0N7L5B3</accession>
<keyword evidence="2" id="KW-1185">Reference proteome</keyword>
<dbReference type="EMBL" id="CCYD01000524">
    <property type="protein sequence ID" value="CEG40995.1"/>
    <property type="molecule type" value="Genomic_DNA"/>
</dbReference>
<dbReference type="AlphaFoldDB" id="A0A0N7L5B3"/>